<evidence type="ECO:0000256" key="1">
    <source>
        <dbReference type="SAM" id="Phobius"/>
    </source>
</evidence>
<feature type="transmembrane region" description="Helical" evidence="1">
    <location>
        <begin position="209"/>
        <end position="228"/>
    </location>
</feature>
<keyword evidence="1" id="KW-1133">Transmembrane helix</keyword>
<protein>
    <submittedName>
        <fullName evidence="3">Heparan-alpha-glucosaminide N-acetyltransferase</fullName>
        <ecNumber evidence="3">2.3.1.78</ecNumber>
    </submittedName>
</protein>
<comment type="caution">
    <text evidence="3">The sequence shown here is derived from an EMBL/GenBank/DDBJ whole genome shotgun (WGS) entry which is preliminary data.</text>
</comment>
<evidence type="ECO:0000259" key="2">
    <source>
        <dbReference type="Pfam" id="PF07786"/>
    </source>
</evidence>
<feature type="transmembrane region" description="Helical" evidence="1">
    <location>
        <begin position="100"/>
        <end position="120"/>
    </location>
</feature>
<dbReference type="EMBL" id="JBHRSW010000014">
    <property type="protein sequence ID" value="MFC3121587.1"/>
    <property type="molecule type" value="Genomic_DNA"/>
</dbReference>
<feature type="transmembrane region" description="Helical" evidence="1">
    <location>
        <begin position="125"/>
        <end position="142"/>
    </location>
</feature>
<gene>
    <name evidence="3" type="ORF">ACFOHL_08125</name>
</gene>
<keyword evidence="3" id="KW-0808">Transferase</keyword>
<reference evidence="4" key="1">
    <citation type="journal article" date="2019" name="Int. J. Syst. Evol. Microbiol.">
        <title>The Global Catalogue of Microorganisms (GCM) 10K type strain sequencing project: providing services to taxonomists for standard genome sequencing and annotation.</title>
        <authorList>
            <consortium name="The Broad Institute Genomics Platform"/>
            <consortium name="The Broad Institute Genome Sequencing Center for Infectious Disease"/>
            <person name="Wu L."/>
            <person name="Ma J."/>
        </authorList>
    </citation>
    <scope>NUCLEOTIDE SEQUENCE [LARGE SCALE GENOMIC DNA]</scope>
    <source>
        <strain evidence="4">KCTC 52473</strain>
    </source>
</reference>
<name>A0ABV7FSU1_9ALTE</name>
<feature type="transmembrane region" description="Helical" evidence="1">
    <location>
        <begin position="74"/>
        <end position="94"/>
    </location>
</feature>
<evidence type="ECO:0000313" key="4">
    <source>
        <dbReference type="Proteomes" id="UP001595478"/>
    </source>
</evidence>
<keyword evidence="3" id="KW-0012">Acyltransferase</keyword>
<dbReference type="GO" id="GO:0015019">
    <property type="term" value="F:heparan-alpha-glucosaminide N-acetyltransferase activity"/>
    <property type="evidence" value="ECO:0007669"/>
    <property type="project" value="UniProtKB-EC"/>
</dbReference>
<keyword evidence="1" id="KW-0472">Membrane</keyword>
<organism evidence="3 4">
    <name type="scientific">Agaribacter flavus</name>
    <dbReference type="NCBI Taxonomy" id="1902781"/>
    <lineage>
        <taxon>Bacteria</taxon>
        <taxon>Pseudomonadati</taxon>
        <taxon>Pseudomonadota</taxon>
        <taxon>Gammaproteobacteria</taxon>
        <taxon>Alteromonadales</taxon>
        <taxon>Alteromonadaceae</taxon>
        <taxon>Agaribacter</taxon>
    </lineage>
</organism>
<proteinExistence type="predicted"/>
<feature type="transmembrane region" description="Helical" evidence="1">
    <location>
        <begin position="162"/>
        <end position="183"/>
    </location>
</feature>
<feature type="domain" description="Heparan-alpha-glucosaminide N-acetyltransferase catalytic" evidence="2">
    <location>
        <begin position="2"/>
        <end position="217"/>
    </location>
</feature>
<evidence type="ECO:0000313" key="3">
    <source>
        <dbReference type="EMBL" id="MFC3121587.1"/>
    </source>
</evidence>
<dbReference type="Pfam" id="PF07786">
    <property type="entry name" value="HGSNAT_cat"/>
    <property type="match status" value="1"/>
</dbReference>
<feature type="transmembrane region" description="Helical" evidence="1">
    <location>
        <begin position="12"/>
        <end position="33"/>
    </location>
</feature>
<keyword evidence="4" id="KW-1185">Reference proteome</keyword>
<keyword evidence="1" id="KW-0812">Transmembrane</keyword>
<dbReference type="InterPro" id="IPR012429">
    <property type="entry name" value="HGSNAT_cat"/>
</dbReference>
<feature type="transmembrane region" description="Helical" evidence="1">
    <location>
        <begin position="45"/>
        <end position="65"/>
    </location>
</feature>
<sequence length="229" mass="26371">MRIVTIDLARSLAILLMVVFHFCYDLKMFGYVSWDVPDGGVWQQFRWLIVSLFFLCLGVSLSLAYSEQIHWRKFIVRTSQIAAGALVISVGSYYFIRENWIFFGVLHFLALSSVLALPFVRYPRVSALLGTLVIAVGAFQLVPTRWPFHLLFDNLPSYTNDYVAFFPWFGMVLLGVCLGYSQWLKNDPLGFIKNNKNAKYFVWPGQHSLMIYLLHQPVLVVLILLYGLL</sequence>
<dbReference type="EC" id="2.3.1.78" evidence="3"/>
<accession>A0ABV7FSU1</accession>
<dbReference type="Proteomes" id="UP001595478">
    <property type="component" value="Unassembled WGS sequence"/>
</dbReference>
<dbReference type="RefSeq" id="WP_376919725.1">
    <property type="nucleotide sequence ID" value="NZ_JBHRSW010000014.1"/>
</dbReference>